<evidence type="ECO:0000256" key="1">
    <source>
        <dbReference type="SAM" id="Phobius"/>
    </source>
</evidence>
<keyword evidence="3" id="KW-1185">Reference proteome</keyword>
<accession>A0A7V7RLZ6</accession>
<dbReference type="RefSeq" id="WP_151574341.1">
    <property type="nucleotide sequence ID" value="NZ_WBOT01000003.1"/>
</dbReference>
<keyword evidence="1" id="KW-0812">Transmembrane</keyword>
<evidence type="ECO:0000313" key="2">
    <source>
        <dbReference type="EMBL" id="KAB2332918.1"/>
    </source>
</evidence>
<dbReference type="EMBL" id="WBOT01000003">
    <property type="protein sequence ID" value="KAB2332918.1"/>
    <property type="molecule type" value="Genomic_DNA"/>
</dbReference>
<keyword evidence="1" id="KW-0472">Membrane</keyword>
<reference evidence="2 3" key="1">
    <citation type="journal article" date="2014" name="Arch. Microbiol.">
        <title>Bacillus mesophilum sp. nov., strain IITR-54T, a novel 4-chlorobiphenyl dechlorinating bacterium.</title>
        <authorList>
            <person name="Manickam N."/>
            <person name="Singh N.K."/>
            <person name="Bajaj A."/>
            <person name="Kumar R.M."/>
            <person name="Kaur G."/>
            <person name="Kaur N."/>
            <person name="Bala M."/>
            <person name="Kumar A."/>
            <person name="Mayilraj S."/>
        </authorList>
    </citation>
    <scope>NUCLEOTIDE SEQUENCE [LARGE SCALE GENOMIC DNA]</scope>
    <source>
        <strain evidence="2 3">IITR-54</strain>
    </source>
</reference>
<evidence type="ECO:0000313" key="3">
    <source>
        <dbReference type="Proteomes" id="UP000441354"/>
    </source>
</evidence>
<name>A0A7V7RLZ6_9BACI</name>
<keyword evidence="1" id="KW-1133">Transmembrane helix</keyword>
<dbReference type="AlphaFoldDB" id="A0A7V7RLZ6"/>
<comment type="caution">
    <text evidence="2">The sequence shown here is derived from an EMBL/GenBank/DDBJ whole genome shotgun (WGS) entry which is preliminary data.</text>
</comment>
<organism evidence="2 3">
    <name type="scientific">Bacillus mesophilum</name>
    <dbReference type="NCBI Taxonomy" id="1071718"/>
    <lineage>
        <taxon>Bacteria</taxon>
        <taxon>Bacillati</taxon>
        <taxon>Bacillota</taxon>
        <taxon>Bacilli</taxon>
        <taxon>Bacillales</taxon>
        <taxon>Bacillaceae</taxon>
        <taxon>Bacillus</taxon>
    </lineage>
</organism>
<feature type="transmembrane region" description="Helical" evidence="1">
    <location>
        <begin position="88"/>
        <end position="108"/>
    </location>
</feature>
<proteinExistence type="predicted"/>
<protein>
    <submittedName>
        <fullName evidence="2">Uncharacterized protein</fullName>
    </submittedName>
</protein>
<gene>
    <name evidence="2" type="ORF">F7732_12615</name>
</gene>
<dbReference type="Proteomes" id="UP000441354">
    <property type="component" value="Unassembled WGS sequence"/>
</dbReference>
<dbReference type="OrthoDB" id="2454059at2"/>
<sequence length="144" mass="15826">MFKRKVETMSVKEFMSRKPRFETRFDEFAYERKIDASKMIVKACVTAGVIVLSLSFGDVSFAAANVIDGAITAKVVGVFEPVVELVKALSYPISLVMMLSGGLFVMIGNSERGFSMIQKAGLGYVLVQMLPMIMDLLVEIAKAL</sequence>